<dbReference type="NCBIfam" id="TIGR01695">
    <property type="entry name" value="murJ_mviN"/>
    <property type="match status" value="1"/>
</dbReference>
<feature type="transmembrane region" description="Helical" evidence="8">
    <location>
        <begin position="266"/>
        <end position="288"/>
    </location>
</feature>
<dbReference type="PANTHER" id="PTHR47019:SF1">
    <property type="entry name" value="LIPID II FLIPPASE MURJ"/>
    <property type="match status" value="1"/>
</dbReference>
<gene>
    <name evidence="8" type="primary">murJ</name>
    <name evidence="10" type="ORF">DealDRAFT_1566</name>
</gene>
<feature type="transmembrane region" description="Helical" evidence="8">
    <location>
        <begin position="347"/>
        <end position="367"/>
    </location>
</feature>
<keyword evidence="4 8" id="KW-0133">Cell shape</keyword>
<feature type="transmembrane region" description="Helical" evidence="8">
    <location>
        <begin position="157"/>
        <end position="179"/>
    </location>
</feature>
<organism evidence="10 11">
    <name type="scientific">Dethiobacter alkaliphilus AHT 1</name>
    <dbReference type="NCBI Taxonomy" id="555088"/>
    <lineage>
        <taxon>Bacteria</taxon>
        <taxon>Bacillati</taxon>
        <taxon>Bacillota</taxon>
        <taxon>Dethiobacteria</taxon>
        <taxon>Dethiobacterales</taxon>
        <taxon>Dethiobacteraceae</taxon>
        <taxon>Dethiobacter</taxon>
    </lineage>
</organism>
<dbReference type="InterPro" id="IPR051050">
    <property type="entry name" value="Lipid_II_flippase_MurJ/MviN"/>
</dbReference>
<keyword evidence="7 8" id="KW-0472">Membrane</keyword>
<accession>C0GGK2</accession>
<dbReference type="GO" id="GO:0034204">
    <property type="term" value="P:lipid translocation"/>
    <property type="evidence" value="ECO:0007669"/>
    <property type="project" value="TreeGrafter"/>
</dbReference>
<keyword evidence="6 8" id="KW-1133">Transmembrane helix</keyword>
<keyword evidence="5 8" id="KW-0573">Peptidoglycan synthesis</keyword>
<evidence type="ECO:0000256" key="6">
    <source>
        <dbReference type="ARBA" id="ARBA00022989"/>
    </source>
</evidence>
<feature type="transmembrane region" description="Helical" evidence="8">
    <location>
        <begin position="84"/>
        <end position="109"/>
    </location>
</feature>
<feature type="transmembrane region" description="Helical" evidence="8">
    <location>
        <begin position="45"/>
        <end position="64"/>
    </location>
</feature>
<feature type="transmembrane region" description="Helical" evidence="8">
    <location>
        <begin position="129"/>
        <end position="150"/>
    </location>
</feature>
<feature type="transmembrane region" description="Helical" evidence="8">
    <location>
        <begin position="379"/>
        <end position="399"/>
    </location>
</feature>
<dbReference type="Pfam" id="PF03023">
    <property type="entry name" value="MurJ"/>
    <property type="match status" value="1"/>
</dbReference>
<keyword evidence="2 8" id="KW-1003">Cell membrane</keyword>
<dbReference type="InterPro" id="IPR004268">
    <property type="entry name" value="MurJ"/>
</dbReference>
<feature type="transmembrane region" description="Helical" evidence="8">
    <location>
        <begin position="227"/>
        <end position="246"/>
    </location>
</feature>
<comment type="function">
    <text evidence="8 9">Involved in peptidoglycan biosynthesis. Transports lipid-linked peptidoglycan precursors from the inner to the outer leaflet of the cytoplasmic membrane.</text>
</comment>
<keyword evidence="11" id="KW-1185">Reference proteome</keyword>
<dbReference type="EMBL" id="ACJM01000007">
    <property type="protein sequence ID" value="EEG77443.1"/>
    <property type="molecule type" value="Genomic_DNA"/>
</dbReference>
<dbReference type="PANTHER" id="PTHR47019">
    <property type="entry name" value="LIPID II FLIPPASE MURJ"/>
    <property type="match status" value="1"/>
</dbReference>
<dbReference type="GO" id="GO:0008360">
    <property type="term" value="P:regulation of cell shape"/>
    <property type="evidence" value="ECO:0007669"/>
    <property type="project" value="UniProtKB-UniRule"/>
</dbReference>
<evidence type="ECO:0000256" key="7">
    <source>
        <dbReference type="ARBA" id="ARBA00023136"/>
    </source>
</evidence>
<dbReference type="AlphaFoldDB" id="C0GGK2"/>
<dbReference type="GO" id="GO:0071555">
    <property type="term" value="P:cell wall organization"/>
    <property type="evidence" value="ECO:0007669"/>
    <property type="project" value="UniProtKB-UniRule"/>
</dbReference>
<keyword evidence="8 9" id="KW-0813">Transport</keyword>
<dbReference type="GO" id="GO:0015648">
    <property type="term" value="F:lipid-linked peptidoglycan transporter activity"/>
    <property type="evidence" value="ECO:0007669"/>
    <property type="project" value="UniProtKB-UniRule"/>
</dbReference>
<comment type="caution">
    <text evidence="10">The sequence shown here is derived from an EMBL/GenBank/DDBJ whole genome shotgun (WGS) entry which is preliminary data.</text>
</comment>
<comment type="similarity">
    <text evidence="8 9">Belongs to the MurJ/MviN family.</text>
</comment>
<dbReference type="UniPathway" id="UPA00219"/>
<evidence type="ECO:0000256" key="2">
    <source>
        <dbReference type="ARBA" id="ARBA00022475"/>
    </source>
</evidence>
<dbReference type="STRING" id="555088.DealDRAFT_1566"/>
<evidence type="ECO:0000313" key="10">
    <source>
        <dbReference type="EMBL" id="EEG77443.1"/>
    </source>
</evidence>
<evidence type="ECO:0000256" key="1">
    <source>
        <dbReference type="ARBA" id="ARBA00004651"/>
    </source>
</evidence>
<feature type="transmembrane region" description="Helical" evidence="8">
    <location>
        <begin position="185"/>
        <end position="206"/>
    </location>
</feature>
<dbReference type="PRINTS" id="PR01806">
    <property type="entry name" value="VIRFACTRMVIN"/>
</dbReference>
<dbReference type="GO" id="GO:0005886">
    <property type="term" value="C:plasma membrane"/>
    <property type="evidence" value="ECO:0007669"/>
    <property type="project" value="UniProtKB-SubCell"/>
</dbReference>
<reference evidence="10 11" key="1">
    <citation type="submission" date="2009-02" db="EMBL/GenBank/DDBJ databases">
        <title>Sequencing of the draft genome and assembly of Dethiobacter alkaliphilus AHT 1.</title>
        <authorList>
            <consortium name="US DOE Joint Genome Institute (JGI-PGF)"/>
            <person name="Lucas S."/>
            <person name="Copeland A."/>
            <person name="Lapidus A."/>
            <person name="Glavina del Rio T."/>
            <person name="Dalin E."/>
            <person name="Tice H."/>
            <person name="Bruce D."/>
            <person name="Goodwin L."/>
            <person name="Pitluck S."/>
            <person name="Larimer F."/>
            <person name="Land M.L."/>
            <person name="Hauser L."/>
            <person name="Muyzer G."/>
        </authorList>
    </citation>
    <scope>NUCLEOTIDE SEQUENCE [LARGE SCALE GENOMIC DNA]</scope>
    <source>
        <strain evidence="10 11">AHT 1</strain>
    </source>
</reference>
<comment type="pathway">
    <text evidence="8">Cell wall biogenesis; peptidoglycan biosynthesis.</text>
</comment>
<proteinExistence type="inferred from homology"/>
<sequence length="511" mass="56067">MSENNKTILKWTGIVTVLLVVSRLLGFVRESAITFRFGATLETDAYYLVMVLPQVLFLAFNDAIKTAFIPVYGEYHKREDGATLAATAFVILAVSLIIVTAGLILFAPWVVRLVAPGFEGEKYQIAVEMARVILPSLIFMGLGGWCSGILHTKRNFVIPAIPAYSSNLIIIFTALLFGLQFGIMGLAWGTVVGFASQFLVQLPAVAKHNVFKDWKLDWRHPGLKKMAVVLPPVLLGGAAIEIKTLVDRMFGSLLPDGSITWLAVANRIYLLPNGILILALLTVLYPTLVELNVEKKMAEFKKTFREGVGLIVVLMLPMMVGLVVLRVPVVRLLFERGEFGAVDTAATAYPLALYSISLMPLGIMLLIKRTFFALLDTKTPMYFMIFTEALNILLNYLLIGPLGHGGIALGTSLAVYVGAGGMAYLLWRKIGMLGGRRIFDTFVKSAVAAGIMGLVVFWGQRFLTGGGFVRQAMELGALIGFGAALYFAMAYALKVRELDVALEMVRRRLKR</sequence>
<feature type="transmembrane region" description="Helical" evidence="8">
    <location>
        <begin position="405"/>
        <end position="427"/>
    </location>
</feature>
<evidence type="ECO:0000313" key="11">
    <source>
        <dbReference type="Proteomes" id="UP000006443"/>
    </source>
</evidence>
<evidence type="ECO:0000256" key="4">
    <source>
        <dbReference type="ARBA" id="ARBA00022960"/>
    </source>
</evidence>
<dbReference type="RefSeq" id="WP_008516411.1">
    <property type="nucleotide sequence ID" value="NZ_ACJM01000007.1"/>
</dbReference>
<dbReference type="PIRSF" id="PIRSF002869">
    <property type="entry name" value="MviN"/>
    <property type="match status" value="1"/>
</dbReference>
<feature type="transmembrane region" description="Helical" evidence="8">
    <location>
        <begin position="308"/>
        <end position="327"/>
    </location>
</feature>
<evidence type="ECO:0000256" key="8">
    <source>
        <dbReference type="HAMAP-Rule" id="MF_02078"/>
    </source>
</evidence>
<evidence type="ECO:0000256" key="5">
    <source>
        <dbReference type="ARBA" id="ARBA00022984"/>
    </source>
</evidence>
<dbReference type="HAMAP" id="MF_02078">
    <property type="entry name" value="MurJ_MviN"/>
    <property type="match status" value="1"/>
</dbReference>
<keyword evidence="8 9" id="KW-0961">Cell wall biogenesis/degradation</keyword>
<dbReference type="eggNOG" id="COG0728">
    <property type="taxonomic scope" value="Bacteria"/>
</dbReference>
<protein>
    <recommendedName>
        <fullName evidence="8">Probable lipid II flippase MurJ</fullName>
    </recommendedName>
</protein>
<comment type="subcellular location">
    <subcellularLocation>
        <location evidence="1 8">Cell membrane</location>
        <topology evidence="1 8">Multi-pass membrane protein</topology>
    </subcellularLocation>
</comment>
<keyword evidence="3 8" id="KW-0812">Transmembrane</keyword>
<evidence type="ECO:0000256" key="3">
    <source>
        <dbReference type="ARBA" id="ARBA00022692"/>
    </source>
</evidence>
<feature type="transmembrane region" description="Helical" evidence="8">
    <location>
        <begin position="7"/>
        <end position="25"/>
    </location>
</feature>
<evidence type="ECO:0000256" key="9">
    <source>
        <dbReference type="PIRNR" id="PIRNR002869"/>
    </source>
</evidence>
<dbReference type="CDD" id="cd13123">
    <property type="entry name" value="MATE_MurJ_like"/>
    <property type="match status" value="1"/>
</dbReference>
<dbReference type="OrthoDB" id="9804143at2"/>
<dbReference type="GO" id="GO:0009252">
    <property type="term" value="P:peptidoglycan biosynthetic process"/>
    <property type="evidence" value="ECO:0007669"/>
    <property type="project" value="UniProtKB-UniRule"/>
</dbReference>
<name>C0GGK2_DETAL</name>
<feature type="transmembrane region" description="Helical" evidence="8">
    <location>
        <begin position="439"/>
        <end position="460"/>
    </location>
</feature>
<dbReference type="Proteomes" id="UP000006443">
    <property type="component" value="Unassembled WGS sequence"/>
</dbReference>
<feature type="transmembrane region" description="Helical" evidence="8">
    <location>
        <begin position="472"/>
        <end position="493"/>
    </location>
</feature>